<feature type="transmembrane region" description="Helical" evidence="9">
    <location>
        <begin position="43"/>
        <end position="62"/>
    </location>
</feature>
<feature type="compositionally biased region" description="Polar residues" evidence="8">
    <location>
        <begin position="254"/>
        <end position="268"/>
    </location>
</feature>
<dbReference type="Gene3D" id="1.10.287.70">
    <property type="match status" value="1"/>
</dbReference>
<evidence type="ECO:0000259" key="10">
    <source>
        <dbReference type="Pfam" id="PF07885"/>
    </source>
</evidence>
<keyword evidence="7 11" id="KW-0407">Ion channel</keyword>
<comment type="subcellular location">
    <subcellularLocation>
        <location evidence="1">Membrane</location>
        <topology evidence="1">Multi-pass membrane protein</topology>
    </subcellularLocation>
</comment>
<keyword evidence="12" id="KW-1185">Reference proteome</keyword>
<dbReference type="OrthoDB" id="9799090at2"/>
<keyword evidence="2" id="KW-0813">Transport</keyword>
<feature type="transmembrane region" description="Helical" evidence="9">
    <location>
        <begin position="112"/>
        <end position="131"/>
    </location>
</feature>
<evidence type="ECO:0000256" key="4">
    <source>
        <dbReference type="ARBA" id="ARBA00022989"/>
    </source>
</evidence>
<dbReference type="GO" id="GO:0008076">
    <property type="term" value="C:voltage-gated potassium channel complex"/>
    <property type="evidence" value="ECO:0007669"/>
    <property type="project" value="InterPro"/>
</dbReference>
<dbReference type="AlphaFoldDB" id="A0A4U6Q854"/>
<sequence length="268" mass="29580">MTSERWRAVTEWPLIGVAVVFLVVFSWAVIGDVRGEEAFRANVLLWLCWAAFAVDYVVRLVLAEQRGRWFVRHLPDLALVALPMLRPLRLLRLIILLAAFQRLAGRTMRGRVLVYVVGSTVGLVYLCSLAMLEVERHDPASKIHSFGEAIWWAFATITTVGYGDITPVTFEGRLIAVVLMIGGVALLGTVTAALASWLVERVGVETREAVQDEADTREAEESRRERAADERMTARLEALAAEVAALRSELAGRTGSTPETNGSRPLAP</sequence>
<feature type="transmembrane region" description="Helical" evidence="9">
    <location>
        <begin position="143"/>
        <end position="162"/>
    </location>
</feature>
<evidence type="ECO:0000313" key="12">
    <source>
        <dbReference type="Proteomes" id="UP000306985"/>
    </source>
</evidence>
<protein>
    <submittedName>
        <fullName evidence="11">Two pore domain potassium channel family protein</fullName>
    </submittedName>
</protein>
<reference evidence="11 12" key="1">
    <citation type="submission" date="2019-05" db="EMBL/GenBank/DDBJ databases">
        <title>Nakamurella sp. N5BH11, whole genome shotgun sequence.</title>
        <authorList>
            <person name="Tuo L."/>
        </authorList>
    </citation>
    <scope>NUCLEOTIDE SEQUENCE [LARGE SCALE GENOMIC DNA]</scope>
    <source>
        <strain evidence="11 12">N5BH11</strain>
    </source>
</reference>
<proteinExistence type="predicted"/>
<keyword evidence="3 9" id="KW-0812">Transmembrane</keyword>
<dbReference type="Proteomes" id="UP000306985">
    <property type="component" value="Unassembled WGS sequence"/>
</dbReference>
<accession>A0A4U6Q854</accession>
<dbReference type="InterPro" id="IPR028325">
    <property type="entry name" value="VG_K_chnl"/>
</dbReference>
<dbReference type="EMBL" id="SZZH01000008">
    <property type="protein sequence ID" value="TKV56104.1"/>
    <property type="molecule type" value="Genomic_DNA"/>
</dbReference>
<dbReference type="GO" id="GO:0005249">
    <property type="term" value="F:voltage-gated potassium channel activity"/>
    <property type="evidence" value="ECO:0007669"/>
    <property type="project" value="InterPro"/>
</dbReference>
<evidence type="ECO:0000256" key="9">
    <source>
        <dbReference type="SAM" id="Phobius"/>
    </source>
</evidence>
<keyword evidence="5" id="KW-0406">Ion transport</keyword>
<name>A0A4U6Q854_9ACTN</name>
<gene>
    <name evidence="11" type="ORF">FDO65_21205</name>
</gene>
<evidence type="ECO:0000256" key="1">
    <source>
        <dbReference type="ARBA" id="ARBA00004141"/>
    </source>
</evidence>
<evidence type="ECO:0000313" key="11">
    <source>
        <dbReference type="EMBL" id="TKV56104.1"/>
    </source>
</evidence>
<evidence type="ECO:0000256" key="2">
    <source>
        <dbReference type="ARBA" id="ARBA00022448"/>
    </source>
</evidence>
<feature type="transmembrane region" description="Helical" evidence="9">
    <location>
        <begin position="174"/>
        <end position="199"/>
    </location>
</feature>
<dbReference type="GO" id="GO:0001508">
    <property type="term" value="P:action potential"/>
    <property type="evidence" value="ECO:0007669"/>
    <property type="project" value="TreeGrafter"/>
</dbReference>
<feature type="region of interest" description="Disordered" evidence="8">
    <location>
        <begin position="210"/>
        <end position="231"/>
    </location>
</feature>
<evidence type="ECO:0000256" key="7">
    <source>
        <dbReference type="ARBA" id="ARBA00023303"/>
    </source>
</evidence>
<dbReference type="PANTHER" id="PTHR11537">
    <property type="entry name" value="VOLTAGE-GATED POTASSIUM CHANNEL"/>
    <property type="match status" value="1"/>
</dbReference>
<dbReference type="Pfam" id="PF07885">
    <property type="entry name" value="Ion_trans_2"/>
    <property type="match status" value="1"/>
</dbReference>
<dbReference type="PANTHER" id="PTHR11537:SF254">
    <property type="entry name" value="POTASSIUM VOLTAGE-GATED CHANNEL PROTEIN SHAB"/>
    <property type="match status" value="1"/>
</dbReference>
<dbReference type="Gene3D" id="1.20.5.110">
    <property type="match status" value="1"/>
</dbReference>
<keyword evidence="4 9" id="KW-1133">Transmembrane helix</keyword>
<evidence type="ECO:0000256" key="8">
    <source>
        <dbReference type="SAM" id="MobiDB-lite"/>
    </source>
</evidence>
<organism evidence="11 12">
    <name type="scientific">Nakamurella flava</name>
    <dbReference type="NCBI Taxonomy" id="2576308"/>
    <lineage>
        <taxon>Bacteria</taxon>
        <taxon>Bacillati</taxon>
        <taxon>Actinomycetota</taxon>
        <taxon>Actinomycetes</taxon>
        <taxon>Nakamurellales</taxon>
        <taxon>Nakamurellaceae</taxon>
        <taxon>Nakamurella</taxon>
    </lineage>
</organism>
<feature type="transmembrane region" description="Helical" evidence="9">
    <location>
        <begin position="12"/>
        <end position="31"/>
    </location>
</feature>
<keyword evidence="6 9" id="KW-0472">Membrane</keyword>
<dbReference type="InterPro" id="IPR013099">
    <property type="entry name" value="K_chnl_dom"/>
</dbReference>
<comment type="caution">
    <text evidence="11">The sequence shown here is derived from an EMBL/GenBank/DDBJ whole genome shotgun (WGS) entry which is preliminary data.</text>
</comment>
<evidence type="ECO:0000256" key="3">
    <source>
        <dbReference type="ARBA" id="ARBA00022692"/>
    </source>
</evidence>
<dbReference type="SUPFAM" id="SSF81324">
    <property type="entry name" value="Voltage-gated potassium channels"/>
    <property type="match status" value="1"/>
</dbReference>
<evidence type="ECO:0000256" key="5">
    <source>
        <dbReference type="ARBA" id="ARBA00023065"/>
    </source>
</evidence>
<dbReference type="RefSeq" id="WP_137451760.1">
    <property type="nucleotide sequence ID" value="NZ_SZZH01000008.1"/>
</dbReference>
<evidence type="ECO:0000256" key="6">
    <source>
        <dbReference type="ARBA" id="ARBA00023136"/>
    </source>
</evidence>
<feature type="domain" description="Potassium channel" evidence="10">
    <location>
        <begin position="125"/>
        <end position="199"/>
    </location>
</feature>
<feature type="region of interest" description="Disordered" evidence="8">
    <location>
        <begin position="249"/>
        <end position="268"/>
    </location>
</feature>